<reference evidence="2 5" key="3">
    <citation type="submission" date="2018-03" db="EMBL/GenBank/DDBJ databases">
        <title>Genomic Encyclopedia of Archaeal and Bacterial Type Strains, Phase II (KMG-II): from individual species to whole genera.</title>
        <authorList>
            <person name="Goeker M."/>
        </authorList>
    </citation>
    <scope>NUCLEOTIDE SEQUENCE [LARGE SCALE GENOMIC DNA]</scope>
    <source>
        <strain evidence="2 5">DSM 17797</strain>
    </source>
</reference>
<evidence type="ECO:0000256" key="1">
    <source>
        <dbReference type="SAM" id="Phobius"/>
    </source>
</evidence>
<keyword evidence="5" id="KW-1185">Reference proteome</keyword>
<keyword evidence="1" id="KW-0472">Membrane</keyword>
<dbReference type="Proteomes" id="UP000237771">
    <property type="component" value="Unassembled WGS sequence"/>
</dbReference>
<evidence type="ECO:0000313" key="4">
    <source>
        <dbReference type="Proteomes" id="UP000184384"/>
    </source>
</evidence>
<dbReference type="Proteomes" id="UP000184384">
    <property type="component" value="Unassembled WGS sequence"/>
</dbReference>
<sequence length="178" mass="20214">MKDKIKRIGKNALAIWGGISLIGIILILGYLAYSMTIGNKTVENEATKSDVRFVLNWCGLGDQRIKKVTNSYQSGRSFTGDYLDAYAIDISEVTQEELKNKNGFYRLDSLPQVLNDAVKMASGWQHEIPWFPRLENLKKDDVYVYPWSIYCNGITPSGAELIFVIPKDKKVYYIGTKM</sequence>
<feature type="transmembrane region" description="Helical" evidence="1">
    <location>
        <begin position="12"/>
        <end position="33"/>
    </location>
</feature>
<reference evidence="4" key="2">
    <citation type="submission" date="2016-11" db="EMBL/GenBank/DDBJ databases">
        <authorList>
            <person name="Varghese N."/>
            <person name="Submissions S."/>
        </authorList>
    </citation>
    <scope>NUCLEOTIDE SEQUENCE [LARGE SCALE GENOMIC DNA]</scope>
    <source>
        <strain evidence="4">DSM 19729</strain>
    </source>
</reference>
<dbReference type="OrthoDB" id="1445021at2"/>
<proteinExistence type="predicted"/>
<organism evidence="3 4">
    <name type="scientific">Flavobacterium granuli</name>
    <dbReference type="NCBI Taxonomy" id="280093"/>
    <lineage>
        <taxon>Bacteria</taxon>
        <taxon>Pseudomonadati</taxon>
        <taxon>Bacteroidota</taxon>
        <taxon>Flavobacteriia</taxon>
        <taxon>Flavobacteriales</taxon>
        <taxon>Flavobacteriaceae</taxon>
        <taxon>Flavobacterium</taxon>
    </lineage>
</organism>
<dbReference type="RefSeq" id="WP_072946129.1">
    <property type="nucleotide sequence ID" value="NZ_FQWO01000018.1"/>
</dbReference>
<protein>
    <submittedName>
        <fullName evidence="3">Uncharacterized protein</fullName>
    </submittedName>
</protein>
<reference evidence="3" key="1">
    <citation type="submission" date="2016-11" db="EMBL/GenBank/DDBJ databases">
        <authorList>
            <person name="Jaros S."/>
            <person name="Januszkiewicz K."/>
            <person name="Wedrychowicz H."/>
        </authorList>
    </citation>
    <scope>NUCLEOTIDE SEQUENCE [LARGE SCALE GENOMIC DNA]</scope>
    <source>
        <strain evidence="3">DSM 19729</strain>
    </source>
</reference>
<accession>A0A1M5U6P6</accession>
<gene>
    <name evidence="2" type="ORF">BC624_11618</name>
    <name evidence="3" type="ORF">SAMN05443373_11818</name>
</gene>
<dbReference type="EMBL" id="FQWO01000018">
    <property type="protein sequence ID" value="SHH58526.1"/>
    <property type="molecule type" value="Genomic_DNA"/>
</dbReference>
<evidence type="ECO:0000313" key="5">
    <source>
        <dbReference type="Proteomes" id="UP000237771"/>
    </source>
</evidence>
<evidence type="ECO:0000313" key="2">
    <source>
        <dbReference type="EMBL" id="PRZ19570.1"/>
    </source>
</evidence>
<keyword evidence="1" id="KW-1133">Transmembrane helix</keyword>
<dbReference type="EMBL" id="PVUB01000016">
    <property type="protein sequence ID" value="PRZ19570.1"/>
    <property type="molecule type" value="Genomic_DNA"/>
</dbReference>
<name>A0A1M5U6P6_9FLAO</name>
<dbReference type="AlphaFoldDB" id="A0A1M5U6P6"/>
<evidence type="ECO:0000313" key="3">
    <source>
        <dbReference type="EMBL" id="SHH58526.1"/>
    </source>
</evidence>
<keyword evidence="1" id="KW-0812">Transmembrane</keyword>